<dbReference type="InterPro" id="IPR012348">
    <property type="entry name" value="RNR-like"/>
</dbReference>
<name>A0A2X4U7H2_9NOCA</name>
<dbReference type="KEGG" id="rcr:NCTC10994_00410"/>
<proteinExistence type="predicted"/>
<reference evidence="2 3" key="1">
    <citation type="submission" date="2018-06" db="EMBL/GenBank/DDBJ databases">
        <authorList>
            <consortium name="Pathogen Informatics"/>
            <person name="Doyle S."/>
        </authorList>
    </citation>
    <scope>NUCLEOTIDE SEQUENCE [LARGE SCALE GENOMIC DNA]</scope>
    <source>
        <strain evidence="2 3">NCTC10994</strain>
    </source>
</reference>
<dbReference type="InterPro" id="IPR025859">
    <property type="entry name" value="AurF/CmlI"/>
</dbReference>
<protein>
    <submittedName>
        <fullName evidence="2">p-aminobenzoate N-oxygenase AurF</fullName>
    </submittedName>
</protein>
<dbReference type="GO" id="GO:0016491">
    <property type="term" value="F:oxidoreductase activity"/>
    <property type="evidence" value="ECO:0007669"/>
    <property type="project" value="InterPro"/>
</dbReference>
<organism evidence="2 3">
    <name type="scientific">Rhodococcus coprophilus</name>
    <dbReference type="NCBI Taxonomy" id="38310"/>
    <lineage>
        <taxon>Bacteria</taxon>
        <taxon>Bacillati</taxon>
        <taxon>Actinomycetota</taxon>
        <taxon>Actinomycetes</taxon>
        <taxon>Mycobacteriales</taxon>
        <taxon>Nocardiaceae</taxon>
        <taxon>Rhodococcus</taxon>
    </lineage>
</organism>
<evidence type="ECO:0000256" key="1">
    <source>
        <dbReference type="SAM" id="MobiDB-lite"/>
    </source>
</evidence>
<dbReference type="Proteomes" id="UP000249091">
    <property type="component" value="Chromosome 1"/>
</dbReference>
<accession>A0A2X4U7H2</accession>
<dbReference type="STRING" id="1219011.GCA_001895045_00130"/>
<evidence type="ECO:0000313" key="2">
    <source>
        <dbReference type="EMBL" id="SQI28660.1"/>
    </source>
</evidence>
<dbReference type="Pfam" id="PF11583">
    <property type="entry name" value="AurF"/>
    <property type="match status" value="1"/>
</dbReference>
<sequence>MTDHQAANRRAARLRPPELPEHDAADPAAAAVIRGLTRSWPRRAAVKKTEPDRDALFEPARDDFPDTLLPFHTHPRYAALDEPARARLRAWGWIAYNKNVIDIEQYVVNPGFGLITSDVFGLAPPDTVVLGVMQAMVDEQYHTLMHQNANALTRRRRGLTLPDAVLPACRTLRAHRAAVQRATDPRHEALVQLAFTTVAETSISAYLALFIGDETVQPVNRATVSVHRRDELCHATLTGELFTTVFTELDAADRERLFEALAAGIDAFTGGDMTTWAAIVAHEGIPGGREMIADTADATAHQPVVQDCSAIHRLCASVGAGEDFDAHRARRLQT</sequence>
<keyword evidence="3" id="KW-1185">Reference proteome</keyword>
<dbReference type="RefSeq" id="WP_072698162.1">
    <property type="nucleotide sequence ID" value="NZ_JAFBBL010000001.1"/>
</dbReference>
<dbReference type="AlphaFoldDB" id="A0A2X4U7H2"/>
<feature type="compositionally biased region" description="Basic and acidic residues" evidence="1">
    <location>
        <begin position="15"/>
        <end position="25"/>
    </location>
</feature>
<gene>
    <name evidence="2" type="ORF">NCTC10994_00410</name>
</gene>
<dbReference type="Gene3D" id="1.10.620.20">
    <property type="entry name" value="Ribonucleotide Reductase, subunit A"/>
    <property type="match status" value="1"/>
</dbReference>
<feature type="region of interest" description="Disordered" evidence="1">
    <location>
        <begin position="1"/>
        <end position="26"/>
    </location>
</feature>
<evidence type="ECO:0000313" key="3">
    <source>
        <dbReference type="Proteomes" id="UP000249091"/>
    </source>
</evidence>
<dbReference type="EMBL" id="LS483468">
    <property type="protein sequence ID" value="SQI28660.1"/>
    <property type="molecule type" value="Genomic_DNA"/>
</dbReference>